<gene>
    <name evidence="1" type="ORF">H2198_003724</name>
</gene>
<sequence>MPTNIQPWAGGKLHQISGTQYLVEWKRLPASEAANAVSKQNAEKELLKLISVLSAVNAEEMYLLRAVHYFVAGTEPTVPFGVVYELPAVSRLQSPISLMQRLEESSKAGNRVLAHSLDQRFELARQIASGILFIHSVGWVHKGIQSSNIWMANSLSPGLAYPEHLGTAFLAGFDYTRRSDATSTGDETVGLGWRRQIYLHPDRVAAVSTGETSVLFEPEFDIYALGVVLVEIGRWEPLYTYPKRFEKVTGLERKQTLKAMADGMRITMGKRYVDVTLRCLQIRDEGRITRRGGPAIRDTLMDLEDLAIAAS</sequence>
<name>A0ACC3AAR8_9EURO</name>
<reference evidence="1" key="1">
    <citation type="submission" date="2022-10" db="EMBL/GenBank/DDBJ databases">
        <title>Culturing micro-colonial fungi from biological soil crusts in the Mojave desert and describing Neophaeococcomyces mojavensis, and introducing the new genera and species Taxawa tesnikishii.</title>
        <authorList>
            <person name="Kurbessoian T."/>
            <person name="Stajich J.E."/>
        </authorList>
    </citation>
    <scope>NUCLEOTIDE SEQUENCE</scope>
    <source>
        <strain evidence="1">JES_112</strain>
    </source>
</reference>
<comment type="caution">
    <text evidence="1">The sequence shown here is derived from an EMBL/GenBank/DDBJ whole genome shotgun (WGS) entry which is preliminary data.</text>
</comment>
<dbReference type="EMBL" id="JAPDRQ010000051">
    <property type="protein sequence ID" value="KAJ9658440.1"/>
    <property type="molecule type" value="Genomic_DNA"/>
</dbReference>
<proteinExistence type="predicted"/>
<accession>A0ACC3AAR8</accession>
<keyword evidence="2" id="KW-1185">Reference proteome</keyword>
<evidence type="ECO:0000313" key="1">
    <source>
        <dbReference type="EMBL" id="KAJ9658440.1"/>
    </source>
</evidence>
<organism evidence="1 2">
    <name type="scientific">Neophaeococcomyces mojaviensis</name>
    <dbReference type="NCBI Taxonomy" id="3383035"/>
    <lineage>
        <taxon>Eukaryota</taxon>
        <taxon>Fungi</taxon>
        <taxon>Dikarya</taxon>
        <taxon>Ascomycota</taxon>
        <taxon>Pezizomycotina</taxon>
        <taxon>Eurotiomycetes</taxon>
        <taxon>Chaetothyriomycetidae</taxon>
        <taxon>Chaetothyriales</taxon>
        <taxon>Chaetothyriales incertae sedis</taxon>
        <taxon>Neophaeococcomyces</taxon>
    </lineage>
</organism>
<protein>
    <submittedName>
        <fullName evidence="1">Uncharacterized protein</fullName>
    </submittedName>
</protein>
<evidence type="ECO:0000313" key="2">
    <source>
        <dbReference type="Proteomes" id="UP001172386"/>
    </source>
</evidence>
<dbReference type="Proteomes" id="UP001172386">
    <property type="component" value="Unassembled WGS sequence"/>
</dbReference>